<dbReference type="PANTHER" id="PTHR22916">
    <property type="entry name" value="GLYCOSYLTRANSFERASE"/>
    <property type="match status" value="1"/>
</dbReference>
<organism evidence="4 7">
    <name type="scientific">Lacticaseibacillus rhamnosus</name>
    <name type="common">Lactobacillus rhamnosus</name>
    <dbReference type="NCBI Taxonomy" id="47715"/>
    <lineage>
        <taxon>Bacteria</taxon>
        <taxon>Bacillati</taxon>
        <taxon>Bacillota</taxon>
        <taxon>Bacilli</taxon>
        <taxon>Lactobacillales</taxon>
        <taxon>Lactobacillaceae</taxon>
        <taxon>Lacticaseibacillus</taxon>
    </lineage>
</organism>
<reference evidence="5 6" key="1">
    <citation type="submission" date="2019-04" db="EMBL/GenBank/DDBJ databases">
        <title>Genome Announcement to Ensure Probiotic Safety of Lactobacillus rhamnosus UBLR-58.</title>
        <authorList>
            <person name="Sulthana A."/>
            <person name="Lakshmi S.G."/>
            <person name="Madempudi R.S."/>
        </authorList>
    </citation>
    <scope>NUCLEOTIDE SEQUENCE [LARGE SCALE GENOMIC DNA]</scope>
    <source>
        <strain evidence="5 6">UBLR-58</strain>
    </source>
</reference>
<evidence type="ECO:0000313" key="5">
    <source>
        <dbReference type="EMBL" id="THC79771.1"/>
    </source>
</evidence>
<dbReference type="Gene3D" id="3.90.550.10">
    <property type="entry name" value="Spore Coat Polysaccharide Biosynthesis Protein SpsA, Chain A"/>
    <property type="match status" value="1"/>
</dbReference>
<dbReference type="SUPFAM" id="SSF53448">
    <property type="entry name" value="Nucleotide-diphospho-sugar transferases"/>
    <property type="match status" value="1"/>
</dbReference>
<evidence type="ECO:0000256" key="1">
    <source>
        <dbReference type="ARBA" id="ARBA00022676"/>
    </source>
</evidence>
<dbReference type="InterPro" id="IPR029044">
    <property type="entry name" value="Nucleotide-diphossugar_trans"/>
</dbReference>
<dbReference type="AlphaFoldDB" id="A0A508YMN4"/>
<dbReference type="InterPro" id="IPR001173">
    <property type="entry name" value="Glyco_trans_2-like"/>
</dbReference>
<proteinExistence type="predicted"/>
<keyword evidence="1" id="KW-0328">Glycosyltransferase</keyword>
<reference evidence="4 7" key="2">
    <citation type="submission" date="2020-07" db="EMBL/GenBank/DDBJ databases">
        <title>Organ Donor 1.</title>
        <authorList>
            <person name="Marsh A.J."/>
            <person name="Azcarate-Peril M.A."/>
        </authorList>
    </citation>
    <scope>NUCLEOTIDE SEQUENCE [LARGE SCALE GENOMIC DNA]</scope>
    <source>
        <strain evidence="4 7">AMC0712</strain>
    </source>
</reference>
<evidence type="ECO:0000313" key="6">
    <source>
        <dbReference type="Proteomes" id="UP000307517"/>
    </source>
</evidence>
<dbReference type="Pfam" id="PF00535">
    <property type="entry name" value="Glycos_transf_2"/>
    <property type="match status" value="1"/>
</dbReference>
<dbReference type="CDD" id="cd00761">
    <property type="entry name" value="Glyco_tranf_GTA_type"/>
    <property type="match status" value="1"/>
</dbReference>
<dbReference type="Proteomes" id="UP000307517">
    <property type="component" value="Unassembled WGS sequence"/>
</dbReference>
<accession>A0A508YMN4</accession>
<dbReference type="RefSeq" id="WP_005692867.1">
    <property type="nucleotide sequence ID" value="NZ_CABFNI010000006.1"/>
</dbReference>
<dbReference type="GO" id="GO:0016757">
    <property type="term" value="F:glycosyltransferase activity"/>
    <property type="evidence" value="ECO:0007669"/>
    <property type="project" value="UniProtKB-KW"/>
</dbReference>
<keyword evidence="2 4" id="KW-0808">Transferase</keyword>
<evidence type="ECO:0000259" key="3">
    <source>
        <dbReference type="Pfam" id="PF00535"/>
    </source>
</evidence>
<dbReference type="Proteomes" id="UP000552935">
    <property type="component" value="Unassembled WGS sequence"/>
</dbReference>
<evidence type="ECO:0000256" key="2">
    <source>
        <dbReference type="ARBA" id="ARBA00022679"/>
    </source>
</evidence>
<protein>
    <submittedName>
        <fullName evidence="4">Glycosyltransferase</fullName>
    </submittedName>
</protein>
<feature type="domain" description="Glycosyltransferase 2-like" evidence="3">
    <location>
        <begin position="6"/>
        <end position="116"/>
    </location>
</feature>
<name>A0A508YMN4_LACRH</name>
<dbReference type="PANTHER" id="PTHR22916:SF51">
    <property type="entry name" value="GLYCOSYLTRANSFERASE EPSH-RELATED"/>
    <property type="match status" value="1"/>
</dbReference>
<comment type="caution">
    <text evidence="4">The sequence shown here is derived from an EMBL/GenBank/DDBJ whole genome shotgun (WGS) entry which is preliminary data.</text>
</comment>
<dbReference type="EMBL" id="SSHM01000001">
    <property type="protein sequence ID" value="THC79771.1"/>
    <property type="molecule type" value="Genomic_DNA"/>
</dbReference>
<dbReference type="EMBL" id="JACCKI010000007">
    <property type="protein sequence ID" value="NZA05424.1"/>
    <property type="molecule type" value="Genomic_DNA"/>
</dbReference>
<gene>
    <name evidence="5" type="ORF">E6L36_04765</name>
    <name evidence="4" type="ORF">H0N82_10065</name>
</gene>
<sequence>MNYQLSIVIPVFNSEQYLPRLFKSLGEVPPEVEIILVNNGSTDNSASLLQHYHETHADTVIIDENRRGVAFARNTGLDNSNGKYVWFIDADDVLLPGAVNRILRVIKGTGFDLLVFDYLSLVEKDKVPKEAPAVKKAEKTKLADILHEMLTGAHDPIGGFPHNKVFARKLIGTERFENLQYAEDLAFFLPILLRANNIYRLHDALYVYYQHAGSIAHKINTEKLTDYAKVVDEVERVLRSSDVAANKDVDEYILRRRLSIYFQNLAASNDLGLKRHIRDKMAQYSFKKLMLYKKDKKLVIKMLLYKFRVLDIFPFLLKYVY</sequence>
<evidence type="ECO:0000313" key="4">
    <source>
        <dbReference type="EMBL" id="NZA05424.1"/>
    </source>
</evidence>
<evidence type="ECO:0000313" key="7">
    <source>
        <dbReference type="Proteomes" id="UP000552935"/>
    </source>
</evidence>